<dbReference type="InterPro" id="IPR045214">
    <property type="entry name" value="Surf1/Surf4"/>
</dbReference>
<evidence type="ECO:0000256" key="3">
    <source>
        <dbReference type="ARBA" id="ARBA00022692"/>
    </source>
</evidence>
<gene>
    <name evidence="8" type="ORF">GORBP_097_00660</name>
</gene>
<organism evidence="8 9">
    <name type="scientific">Gordonia rubripertincta NBRC 101908</name>
    <dbReference type="NCBI Taxonomy" id="1077975"/>
    <lineage>
        <taxon>Bacteria</taxon>
        <taxon>Bacillati</taxon>
        <taxon>Actinomycetota</taxon>
        <taxon>Actinomycetes</taxon>
        <taxon>Mycobacteriales</taxon>
        <taxon>Gordoniaceae</taxon>
        <taxon>Gordonia</taxon>
    </lineage>
</organism>
<comment type="caution">
    <text evidence="8">The sequence shown here is derived from an EMBL/GenBank/DDBJ whole genome shotgun (WGS) entry which is preliminary data.</text>
</comment>
<keyword evidence="3 6" id="KW-0812">Transmembrane</keyword>
<dbReference type="Proteomes" id="UP000010744">
    <property type="component" value="Unassembled WGS sequence"/>
</dbReference>
<dbReference type="Pfam" id="PF02104">
    <property type="entry name" value="SURF1"/>
    <property type="match status" value="1"/>
</dbReference>
<dbReference type="InterPro" id="IPR002994">
    <property type="entry name" value="Surf1/Shy1"/>
</dbReference>
<keyword evidence="5 6" id="KW-0472">Membrane</keyword>
<dbReference type="PROSITE" id="PS50895">
    <property type="entry name" value="SURF1"/>
    <property type="match status" value="1"/>
</dbReference>
<comment type="subcellular location">
    <subcellularLocation>
        <location evidence="6">Cell membrane</location>
        <topology evidence="6">Multi-pass membrane protein</topology>
    </subcellularLocation>
    <subcellularLocation>
        <location evidence="1">Membrane</location>
    </subcellularLocation>
</comment>
<comment type="similarity">
    <text evidence="2 6">Belongs to the SURF1 family.</text>
</comment>
<dbReference type="EMBL" id="BAHB01000097">
    <property type="protein sequence ID" value="GAB87234.1"/>
    <property type="molecule type" value="Genomic_DNA"/>
</dbReference>
<dbReference type="PANTHER" id="PTHR23427">
    <property type="entry name" value="SURFEIT LOCUS PROTEIN"/>
    <property type="match status" value="1"/>
</dbReference>
<evidence type="ECO:0000313" key="8">
    <source>
        <dbReference type="EMBL" id="GAB87234.1"/>
    </source>
</evidence>
<evidence type="ECO:0000256" key="1">
    <source>
        <dbReference type="ARBA" id="ARBA00004370"/>
    </source>
</evidence>
<accession>A0ABQ0HY73</accession>
<evidence type="ECO:0000256" key="2">
    <source>
        <dbReference type="ARBA" id="ARBA00007165"/>
    </source>
</evidence>
<evidence type="ECO:0000256" key="6">
    <source>
        <dbReference type="RuleBase" id="RU363076"/>
    </source>
</evidence>
<evidence type="ECO:0000256" key="5">
    <source>
        <dbReference type="ARBA" id="ARBA00023136"/>
    </source>
</evidence>
<proteinExistence type="inferred from homology"/>
<feature type="compositionally biased region" description="Polar residues" evidence="7">
    <location>
        <begin position="283"/>
        <end position="292"/>
    </location>
</feature>
<evidence type="ECO:0000256" key="7">
    <source>
        <dbReference type="SAM" id="MobiDB-lite"/>
    </source>
</evidence>
<feature type="region of interest" description="Disordered" evidence="7">
    <location>
        <begin position="263"/>
        <end position="357"/>
    </location>
</feature>
<reference evidence="8 9" key="1">
    <citation type="submission" date="2012-08" db="EMBL/GenBank/DDBJ databases">
        <title>Whole genome shotgun sequence of Gordonia rubripertincta NBRC 101908.</title>
        <authorList>
            <person name="Takarada H."/>
            <person name="Hosoyama A."/>
            <person name="Tsuchikane K."/>
            <person name="Katsumata H."/>
            <person name="Baba S."/>
            <person name="Ohji S."/>
            <person name="Yamazaki S."/>
            <person name="Fujita N."/>
        </authorList>
    </citation>
    <scope>NUCLEOTIDE SEQUENCE [LARGE SCALE GENOMIC DNA]</scope>
    <source>
        <strain evidence="8 9">NBRC 101908</strain>
    </source>
</reference>
<feature type="compositionally biased region" description="Basic and acidic residues" evidence="7">
    <location>
        <begin position="331"/>
        <end position="357"/>
    </location>
</feature>
<feature type="transmembrane region" description="Helical" evidence="6">
    <location>
        <begin position="220"/>
        <end position="243"/>
    </location>
</feature>
<keyword evidence="9" id="KW-1185">Reference proteome</keyword>
<dbReference type="CDD" id="cd06662">
    <property type="entry name" value="SURF1"/>
    <property type="match status" value="1"/>
</dbReference>
<evidence type="ECO:0000313" key="9">
    <source>
        <dbReference type="Proteomes" id="UP000010744"/>
    </source>
</evidence>
<keyword evidence="6" id="KW-1003">Cell membrane</keyword>
<protein>
    <recommendedName>
        <fullName evidence="6">SURF1-like protein</fullName>
    </recommendedName>
</protein>
<dbReference type="PANTHER" id="PTHR23427:SF2">
    <property type="entry name" value="SURFEIT LOCUS PROTEIN 1"/>
    <property type="match status" value="1"/>
</dbReference>
<evidence type="ECO:0000256" key="4">
    <source>
        <dbReference type="ARBA" id="ARBA00022989"/>
    </source>
</evidence>
<keyword evidence="4 6" id="KW-1133">Transmembrane helix</keyword>
<feature type="transmembrane region" description="Helical" evidence="6">
    <location>
        <begin position="20"/>
        <end position="42"/>
    </location>
</feature>
<name>A0ABQ0HY73_GORRU</name>
<feature type="compositionally biased region" description="Low complexity" evidence="7">
    <location>
        <begin position="263"/>
        <end position="274"/>
    </location>
</feature>
<sequence>MLSNLGTVHVLRTILRPGWIALGVVVAAFAVACFTLLAPWQLGKNSDTERRNDLIRTATSLETAPLAEVAPSSTLDPSTEWREVEVTGRYLEDRQALVRLRNIQERPAVVVLTPFAVNGSDRVLLINRGFVRPVEGGVPDVPAPPAGEQTIEGRIRAAESVSADRGSLADNGVLTVPSINPGLVGTATGTSMDDFYLQLSPDRPGSLGEIPLPQLDTGPYLSYGLQWLAFGIMAPLGVLYFLIAEIRSRRRAAAARAALAAEATAGTGEVADADTATHPEDTAPNTQPSTAASRAERRRQMREELRAASGTTVVHNVGRIGHGPVAEDTVGDVRDATPDPRSQDGDVRDKLSRRYGG</sequence>